<dbReference type="SUPFAM" id="SSF88723">
    <property type="entry name" value="PIN domain-like"/>
    <property type="match status" value="1"/>
</dbReference>
<dbReference type="InterPro" id="IPR029060">
    <property type="entry name" value="PIN-like_dom_sf"/>
</dbReference>
<accession>A0A4P9CAK6</accession>
<dbReference type="AlphaFoldDB" id="A0A4P9CAK6"/>
<gene>
    <name evidence="2" type="ORF">CPZ25_011010</name>
</gene>
<dbReference type="KEGG" id="emt:CPZ25_011010"/>
<dbReference type="Gene3D" id="3.40.50.1010">
    <property type="entry name" value="5'-nuclease"/>
    <property type="match status" value="1"/>
</dbReference>
<evidence type="ECO:0000313" key="3">
    <source>
        <dbReference type="Proteomes" id="UP000218387"/>
    </source>
</evidence>
<dbReference type="EMBL" id="CP029487">
    <property type="protein sequence ID" value="QCT71835.1"/>
    <property type="molecule type" value="Genomic_DNA"/>
</dbReference>
<dbReference type="Proteomes" id="UP000218387">
    <property type="component" value="Chromosome"/>
</dbReference>
<evidence type="ECO:0000313" key="2">
    <source>
        <dbReference type="EMBL" id="QCT71835.1"/>
    </source>
</evidence>
<protein>
    <submittedName>
        <fullName evidence="2">Type II toxin-antitoxin system VapC family toxin</fullName>
    </submittedName>
</protein>
<evidence type="ECO:0000259" key="1">
    <source>
        <dbReference type="Pfam" id="PF01850"/>
    </source>
</evidence>
<name>A0A4P9CAK6_EUBML</name>
<proteinExistence type="predicted"/>
<dbReference type="InterPro" id="IPR002716">
    <property type="entry name" value="PIN_dom"/>
</dbReference>
<sequence length="124" mass="14326">MTILFDANAVLRFILNDNEEMANEVEEILQKETVSLSIEVLAEIVYVLEKVYSVSREDISEGLLYFIKNENIQLTVPDIAETALSTFATKKLDFVDCVLFAYHSNLHYEVFTFDKKLQRLLKNV</sequence>
<feature type="domain" description="PIN" evidence="1">
    <location>
        <begin position="3"/>
        <end position="120"/>
    </location>
</feature>
<keyword evidence="3" id="KW-1185">Reference proteome</keyword>
<organism evidence="2 3">
    <name type="scientific">Eubacterium maltosivorans</name>
    <dbReference type="NCBI Taxonomy" id="2041044"/>
    <lineage>
        <taxon>Bacteria</taxon>
        <taxon>Bacillati</taxon>
        <taxon>Bacillota</taxon>
        <taxon>Clostridia</taxon>
        <taxon>Eubacteriales</taxon>
        <taxon>Eubacteriaceae</taxon>
        <taxon>Eubacterium</taxon>
    </lineage>
</organism>
<reference evidence="2 3" key="1">
    <citation type="submission" date="2018-05" db="EMBL/GenBank/DDBJ databases">
        <title>Genome comparison of Eubacterium sp.</title>
        <authorList>
            <person name="Feng Y."/>
            <person name="Sanchez-Andrea I."/>
            <person name="Stams A.J.M."/>
            <person name="De Vos W.M."/>
        </authorList>
    </citation>
    <scope>NUCLEOTIDE SEQUENCE [LARGE SCALE GENOMIC DNA]</scope>
    <source>
        <strain evidence="2 3">YI</strain>
    </source>
</reference>
<dbReference type="Pfam" id="PF01850">
    <property type="entry name" value="PIN"/>
    <property type="match status" value="1"/>
</dbReference>
<dbReference type="RefSeq" id="WP_096918605.1">
    <property type="nucleotide sequence ID" value="NZ_CP029487.1"/>
</dbReference>